<evidence type="ECO:0000313" key="1">
    <source>
        <dbReference type="EMBL" id="MCS0585340.1"/>
    </source>
</evidence>
<accession>A0ABT1ZZM8</accession>
<evidence type="ECO:0000313" key="2">
    <source>
        <dbReference type="Proteomes" id="UP001204151"/>
    </source>
</evidence>
<reference evidence="1 2" key="1">
    <citation type="submission" date="2022-08" db="EMBL/GenBank/DDBJ databases">
        <title>Reclassification of Massilia species as members of the genera Telluria, Duganella, Pseudoduganella, Mokoshia gen. nov. and Zemynaea gen. nov. using orthogonal and non-orthogonal genome-based approaches.</title>
        <authorList>
            <person name="Bowman J.P."/>
        </authorList>
    </citation>
    <scope>NUCLEOTIDE SEQUENCE [LARGE SCALE GENOMIC DNA]</scope>
    <source>
        <strain evidence="1 2">JCM 31316</strain>
    </source>
</reference>
<dbReference type="Proteomes" id="UP001204151">
    <property type="component" value="Unassembled WGS sequence"/>
</dbReference>
<keyword evidence="2" id="KW-1185">Reference proteome</keyword>
<protein>
    <submittedName>
        <fullName evidence="1">Uncharacterized protein</fullName>
    </submittedName>
</protein>
<comment type="caution">
    <text evidence="1">The sequence shown here is derived from an EMBL/GenBank/DDBJ whole genome shotgun (WGS) entry which is preliminary data.</text>
</comment>
<name>A0ABT1ZZM8_9BURK</name>
<proteinExistence type="predicted"/>
<dbReference type="RefSeq" id="WP_258819865.1">
    <property type="nucleotide sequence ID" value="NZ_JANUGW010000032.1"/>
</dbReference>
<gene>
    <name evidence="1" type="ORF">NX784_27550</name>
</gene>
<sequence>MSVIEKNRKPYIENDNLVQTLVDREKKLRQLDIDLPIKVQLSKDGKRIEVIQNNVVLNGEVKRPLMHQLGGRAWGQNQDFNSINSTWKEKFYHNCAELEEELETVFRRHELSIRYETDSQGQNQIYGIVTPHFVDVNQIEFREKFIEQTRQSTAIIPESYGLERGKYDEVIEYFKFDSPGFQTEFRYGLVYARNNGYEAYKVNWERLVLICKNGLKGWRGTKNSWKHTKAIDLSDFIAATVEDGIGNQRFLEERIMASRDAQLSKDKVSELMERLSLAQASKKRVAERLAIETDAVGYNEWALSQALTWLGSHEKAIPSKNQQQLTGLGTDVLEHSLDEVLEEESKMFFDGSYGLVFPKGFRRS</sequence>
<organism evidence="1 2">
    <name type="scientific">Massilia pinisoli</name>
    <dbReference type="NCBI Taxonomy" id="1772194"/>
    <lineage>
        <taxon>Bacteria</taxon>
        <taxon>Pseudomonadati</taxon>
        <taxon>Pseudomonadota</taxon>
        <taxon>Betaproteobacteria</taxon>
        <taxon>Burkholderiales</taxon>
        <taxon>Oxalobacteraceae</taxon>
        <taxon>Telluria group</taxon>
        <taxon>Massilia</taxon>
    </lineage>
</organism>
<dbReference type="EMBL" id="JANUGW010000032">
    <property type="protein sequence ID" value="MCS0585340.1"/>
    <property type="molecule type" value="Genomic_DNA"/>
</dbReference>